<accession>A0A2R8C180</accession>
<protein>
    <submittedName>
        <fullName evidence="1">Uncharacterized protein</fullName>
    </submittedName>
</protein>
<reference evidence="1 2" key="1">
    <citation type="submission" date="2018-03" db="EMBL/GenBank/DDBJ databases">
        <authorList>
            <person name="Keele B.F."/>
        </authorList>
    </citation>
    <scope>NUCLEOTIDE SEQUENCE [LARGE SCALE GENOMIC DNA]</scope>
    <source>
        <strain evidence="1 2">CECT 8504</strain>
    </source>
</reference>
<gene>
    <name evidence="1" type="ORF">PAA8504_03975</name>
</gene>
<keyword evidence="2" id="KW-1185">Reference proteome</keyword>
<evidence type="ECO:0000313" key="2">
    <source>
        <dbReference type="Proteomes" id="UP000244912"/>
    </source>
</evidence>
<dbReference type="AlphaFoldDB" id="A0A2R8C180"/>
<proteinExistence type="predicted"/>
<dbReference type="EMBL" id="ONZF01000014">
    <property type="protein sequence ID" value="SPJ26119.1"/>
    <property type="molecule type" value="Genomic_DNA"/>
</dbReference>
<dbReference type="Proteomes" id="UP000244912">
    <property type="component" value="Unassembled WGS sequence"/>
</dbReference>
<name>A0A2R8C180_9RHOB</name>
<sequence>MDRAWISCEANSEYFYNRLKCLAVLYDEVVIWAPSHEGLNTAGILDFGADKVFKRSPQDDAPFIVAGRPQYFNHAYKFDTPTKRSSPKIAKTLEEYANHCKTIIPDSTEECYDFERAHINDKVWRPAKEEIWRILQAPSVKGSPERVISFAKKMNVDHPTAAFCEFLKNLRTCADCRANALLTDDNVMTAYGTLSQSSVLETNKIAFQRIIQQQIVSPANEENQYLKGLQDSLELFENLYKSSQMPWQDLLRYRSEFLAANKKLFGRDAVVKSVDEARSYINRRLRFLYASASAVNAVYQINKGTAAHYMAQFVGIGPEDIPSSDWLQKGTTEEERDYVRSCITHFLDYSELKAPKPVADTINRGLEIYDQVINLGQTLPMYVARKAAPGAVSKALIGSAAFREKRLL</sequence>
<evidence type="ECO:0000313" key="1">
    <source>
        <dbReference type="EMBL" id="SPJ26119.1"/>
    </source>
</evidence>
<organism evidence="1 2">
    <name type="scientific">Palleronia abyssalis</name>
    <dbReference type="NCBI Taxonomy" id="1501240"/>
    <lineage>
        <taxon>Bacteria</taxon>
        <taxon>Pseudomonadati</taxon>
        <taxon>Pseudomonadota</taxon>
        <taxon>Alphaproteobacteria</taxon>
        <taxon>Rhodobacterales</taxon>
        <taxon>Roseobacteraceae</taxon>
        <taxon>Palleronia</taxon>
    </lineage>
</organism>